<dbReference type="InterPro" id="IPR000620">
    <property type="entry name" value="EamA_dom"/>
</dbReference>
<evidence type="ECO:0000256" key="6">
    <source>
        <dbReference type="RuleBase" id="RU363077"/>
    </source>
</evidence>
<keyword evidence="4 6" id="KW-1133">Transmembrane helix</keyword>
<gene>
    <name evidence="8" type="ORF">M569_11017</name>
</gene>
<keyword evidence="5 6" id="KW-0472">Membrane</keyword>
<comment type="similarity">
    <text evidence="2 6">Belongs to the drug/metabolite transporter (DMT) superfamily. Plant drug/metabolite exporter (P-DME) (TC 2.A.7.4) family.</text>
</comment>
<dbReference type="EMBL" id="AUSU01005253">
    <property type="protein sequence ID" value="EPS63767.1"/>
    <property type="molecule type" value="Genomic_DNA"/>
</dbReference>
<feature type="transmembrane region" description="Helical" evidence="6">
    <location>
        <begin position="36"/>
        <end position="57"/>
    </location>
</feature>
<dbReference type="AlphaFoldDB" id="S8DV33"/>
<feature type="transmembrane region" description="Helical" evidence="6">
    <location>
        <begin position="97"/>
        <end position="118"/>
    </location>
</feature>
<feature type="domain" description="EamA" evidence="7">
    <location>
        <begin position="179"/>
        <end position="316"/>
    </location>
</feature>
<dbReference type="Proteomes" id="UP000015453">
    <property type="component" value="Unassembled WGS sequence"/>
</dbReference>
<dbReference type="SUPFAM" id="SSF103481">
    <property type="entry name" value="Multidrug resistance efflux transporter EmrE"/>
    <property type="match status" value="2"/>
</dbReference>
<keyword evidence="3 6" id="KW-0812">Transmembrane</keyword>
<dbReference type="InterPro" id="IPR037185">
    <property type="entry name" value="EmrE-like"/>
</dbReference>
<feature type="non-terminal residue" evidence="8">
    <location>
        <position position="326"/>
    </location>
</feature>
<evidence type="ECO:0000256" key="4">
    <source>
        <dbReference type="ARBA" id="ARBA00022989"/>
    </source>
</evidence>
<dbReference type="GO" id="GO:0016020">
    <property type="term" value="C:membrane"/>
    <property type="evidence" value="ECO:0007669"/>
    <property type="project" value="UniProtKB-SubCell"/>
</dbReference>
<feature type="transmembrane region" description="Helical" evidence="6">
    <location>
        <begin position="7"/>
        <end position="24"/>
    </location>
</feature>
<feature type="transmembrane region" description="Helical" evidence="6">
    <location>
        <begin position="299"/>
        <end position="317"/>
    </location>
</feature>
<evidence type="ECO:0000256" key="1">
    <source>
        <dbReference type="ARBA" id="ARBA00004141"/>
    </source>
</evidence>
<dbReference type="GO" id="GO:0022857">
    <property type="term" value="F:transmembrane transporter activity"/>
    <property type="evidence" value="ECO:0007669"/>
    <property type="project" value="InterPro"/>
</dbReference>
<name>S8DV33_9LAMI</name>
<comment type="subcellular location">
    <subcellularLocation>
        <location evidence="1 6">Membrane</location>
        <topology evidence="1 6">Multi-pass membrane protein</topology>
    </subcellularLocation>
</comment>
<keyword evidence="9" id="KW-1185">Reference proteome</keyword>
<dbReference type="InterPro" id="IPR030184">
    <property type="entry name" value="WAT1-related"/>
</dbReference>
<dbReference type="Pfam" id="PF00892">
    <property type="entry name" value="EamA"/>
    <property type="match status" value="2"/>
</dbReference>
<dbReference type="OrthoDB" id="1718296at2759"/>
<feature type="transmembrane region" description="Helical" evidence="6">
    <location>
        <begin position="176"/>
        <end position="196"/>
    </location>
</feature>
<feature type="domain" description="EamA" evidence="7">
    <location>
        <begin position="8"/>
        <end position="132"/>
    </location>
</feature>
<organism evidence="8 9">
    <name type="scientific">Genlisea aurea</name>
    <dbReference type="NCBI Taxonomy" id="192259"/>
    <lineage>
        <taxon>Eukaryota</taxon>
        <taxon>Viridiplantae</taxon>
        <taxon>Streptophyta</taxon>
        <taxon>Embryophyta</taxon>
        <taxon>Tracheophyta</taxon>
        <taxon>Spermatophyta</taxon>
        <taxon>Magnoliopsida</taxon>
        <taxon>eudicotyledons</taxon>
        <taxon>Gunneridae</taxon>
        <taxon>Pentapetalae</taxon>
        <taxon>asterids</taxon>
        <taxon>lamiids</taxon>
        <taxon>Lamiales</taxon>
        <taxon>Lentibulariaceae</taxon>
        <taxon>Genlisea</taxon>
    </lineage>
</organism>
<evidence type="ECO:0000313" key="9">
    <source>
        <dbReference type="Proteomes" id="UP000015453"/>
    </source>
</evidence>
<evidence type="ECO:0000259" key="7">
    <source>
        <dbReference type="Pfam" id="PF00892"/>
    </source>
</evidence>
<evidence type="ECO:0000256" key="3">
    <source>
        <dbReference type="ARBA" id="ARBA00022692"/>
    </source>
</evidence>
<feature type="transmembrane region" description="Helical" evidence="6">
    <location>
        <begin position="242"/>
        <end position="261"/>
    </location>
</feature>
<feature type="transmembrane region" description="Helical" evidence="6">
    <location>
        <begin position="208"/>
        <end position="230"/>
    </location>
</feature>
<proteinExistence type="inferred from homology"/>
<dbReference type="PANTHER" id="PTHR31218">
    <property type="entry name" value="WAT1-RELATED PROTEIN"/>
    <property type="match status" value="1"/>
</dbReference>
<reference evidence="8 9" key="1">
    <citation type="journal article" date="2013" name="BMC Genomics">
        <title>The miniature genome of a carnivorous plant Genlisea aurea contains a low number of genes and short non-coding sequences.</title>
        <authorList>
            <person name="Leushkin E.V."/>
            <person name="Sutormin R.A."/>
            <person name="Nabieva E.R."/>
            <person name="Penin A.A."/>
            <person name="Kondrashov A.S."/>
            <person name="Logacheva M.D."/>
        </authorList>
    </citation>
    <scope>NUCLEOTIDE SEQUENCE [LARGE SCALE GENOMIC DNA]</scope>
</reference>
<evidence type="ECO:0000256" key="2">
    <source>
        <dbReference type="ARBA" id="ARBA00007635"/>
    </source>
</evidence>
<evidence type="ECO:0000256" key="5">
    <source>
        <dbReference type="ARBA" id="ARBA00023136"/>
    </source>
</evidence>
<feature type="transmembrane region" description="Helical" evidence="6">
    <location>
        <begin position="273"/>
        <end position="293"/>
    </location>
</feature>
<feature type="transmembrane region" description="Helical" evidence="6">
    <location>
        <begin position="130"/>
        <end position="150"/>
    </location>
</feature>
<accession>S8DV33</accession>
<evidence type="ECO:0000313" key="8">
    <source>
        <dbReference type="EMBL" id="EPS63767.1"/>
    </source>
</evidence>
<protein>
    <recommendedName>
        <fullName evidence="6">WAT1-related protein</fullName>
    </recommendedName>
</protein>
<sequence>MEVKNPIFLAVILYQVIYAGYFMLTKMAFDVGMNTFVFVFYRQAFATLFLSPFAFFSERKNVTPLSFSTLVKIFLLSLFGVTMSLDIFLIALKYTTATLGAATSNTLPVITFFLALLFRMESVNLRRITGIMKIGGVSVCMGGVITIAFYQGPPLNLMVTHHRHHSEEQTIGTRTWINGVFLMLLANFSWSLWMILQVRVLKTYPSKLMLTTMQCFISTMQSFVVAVAFARDFQEWKIGFDARLLSVSYCGIAVTGLGFYLQSWVIEKKGPVFMAATTPLITVFTMILSVFVLGEVLRLGRVVGAVLLVIGLYFVVWGKVKEEKKS</sequence>
<feature type="transmembrane region" description="Helical" evidence="6">
    <location>
        <begin position="69"/>
        <end position="91"/>
    </location>
</feature>
<comment type="caution">
    <text evidence="8">The sequence shown here is derived from an EMBL/GenBank/DDBJ whole genome shotgun (WGS) entry which is preliminary data.</text>
</comment>